<sequence>MVSQLVSGFSIFQNDTNMKTSWLAGLIFLSMLPIGAAAQYKGIDDFSKNESICYCMPNWSTPNNVVGFDNNWQLLRAMQVPRSKEELDSLGIPCTYSQLQLLRDWGLIERNEDDRYQTAILLLDSVATVRLRAHSRRLSDELVGVIRPSVTDYVRLLERDGLGGHAYSLLFSLVTDGLTWKRLEADGRVRKMELTLKHPMWDGEFWTLYPKRDFYCGTNKSTLGEFSISLNWSEKAFQKMIPLFKNSYLVPRMFDDLSKSDRVSDAEVIAGLSPFGLVDGEGHPTVPVIREDTTDVIYAASWKMASTIADFLASHMDTVALRKEFGFVDGSQSIVILYHEMLWDVLAQLEQAGLVKRPAVLADPEHARPEEFGKVIFLTRSEAEK</sequence>
<evidence type="ECO:0000313" key="3">
    <source>
        <dbReference type="Proteomes" id="UP000018872"/>
    </source>
</evidence>
<comment type="caution">
    <text evidence="2">The sequence shown here is derived from an EMBL/GenBank/DDBJ whole genome shotgun (WGS) entry which is preliminary data.</text>
</comment>
<keyword evidence="1" id="KW-1133">Transmembrane helix</keyword>
<reference evidence="2 3" key="1">
    <citation type="submission" date="2013-11" db="EMBL/GenBank/DDBJ databases">
        <title>Single cell genomics of uncultured Tannerella BU063 (oral taxon 286).</title>
        <authorList>
            <person name="Beall C.J."/>
            <person name="Campbell A.G."/>
            <person name="Griffen A.L."/>
            <person name="Podar M."/>
            <person name="Leys E.J."/>
        </authorList>
    </citation>
    <scope>NUCLEOTIDE SEQUENCE [LARGE SCALE GENOMIC DNA]</scope>
    <source>
        <strain evidence="2">Cell 5</strain>
    </source>
</reference>
<organism evidence="2 3">
    <name type="scientific">Tannerella sp. oral taxon BU063 isolate Cell 5</name>
    <dbReference type="NCBI Taxonomy" id="1410950"/>
    <lineage>
        <taxon>Bacteria</taxon>
        <taxon>Pseudomonadati</taxon>
        <taxon>Bacteroidota</taxon>
        <taxon>Bacteroidia</taxon>
        <taxon>Bacteroidales</taxon>
        <taxon>Tannerellaceae</taxon>
        <taxon>Tannerella</taxon>
    </lineage>
</organism>
<feature type="transmembrane region" description="Helical" evidence="1">
    <location>
        <begin position="20"/>
        <end position="38"/>
    </location>
</feature>
<protein>
    <submittedName>
        <fullName evidence="2">Uncharacterized protein</fullName>
    </submittedName>
</protein>
<dbReference type="AlphaFoldDB" id="W2C9Z9"/>
<keyword evidence="1" id="KW-0812">Transmembrane</keyword>
<keyword evidence="1" id="KW-0472">Membrane</keyword>
<evidence type="ECO:0000256" key="1">
    <source>
        <dbReference type="SAM" id="Phobius"/>
    </source>
</evidence>
<dbReference type="EMBL" id="AYYC01000738">
    <property type="protein sequence ID" value="ETK03297.1"/>
    <property type="molecule type" value="Genomic_DNA"/>
</dbReference>
<name>W2C9Z9_9BACT</name>
<dbReference type="Proteomes" id="UP000018872">
    <property type="component" value="Unassembled WGS sequence"/>
</dbReference>
<accession>W2C9Z9</accession>
<gene>
    <name evidence="2" type="ORF">T229_15160</name>
</gene>
<evidence type="ECO:0000313" key="2">
    <source>
        <dbReference type="EMBL" id="ETK03297.1"/>
    </source>
</evidence>
<dbReference type="PATRIC" id="fig|1410950.3.peg.2403"/>
<proteinExistence type="predicted"/>